<dbReference type="RefSeq" id="WP_181555773.1">
    <property type="nucleotide sequence ID" value="NZ_CP064060.1"/>
</dbReference>
<protein>
    <submittedName>
        <fullName evidence="2">Uncharacterized protein</fullName>
    </submittedName>
</protein>
<comment type="caution">
    <text evidence="2">The sequence shown here is derived from an EMBL/GenBank/DDBJ whole genome shotgun (WGS) entry which is preliminary data.</text>
</comment>
<keyword evidence="3" id="KW-1185">Reference proteome</keyword>
<accession>A0A7V9Z6P3</accession>
<dbReference type="AlphaFoldDB" id="A0A7V9Z6P3"/>
<gene>
    <name evidence="2" type="ORF">HNR31_001689</name>
</gene>
<evidence type="ECO:0000313" key="2">
    <source>
        <dbReference type="EMBL" id="MBA2874918.1"/>
    </source>
</evidence>
<evidence type="ECO:0000313" key="3">
    <source>
        <dbReference type="Proteomes" id="UP000523087"/>
    </source>
</evidence>
<feature type="compositionally biased region" description="Basic and acidic residues" evidence="1">
    <location>
        <begin position="1"/>
        <end position="29"/>
    </location>
</feature>
<feature type="region of interest" description="Disordered" evidence="1">
    <location>
        <begin position="1"/>
        <end position="33"/>
    </location>
</feature>
<name>A0A7V9Z6P3_9BACL</name>
<sequence length="95" mass="11274">MEDTEQNKQTDQEAKEQNEQTNQREDRFSRLMFGPFPSRQRENVLGKSEFSEFPPQQGLDFMQLMQDIDTLVSSFNQLKPLMKKFTSFVDLFKKS</sequence>
<reference evidence="2 3" key="1">
    <citation type="submission" date="2020-07" db="EMBL/GenBank/DDBJ databases">
        <title>Genomic Encyclopedia of Type Strains, Phase IV (KMG-IV): sequencing the most valuable type-strain genomes for metagenomic binning, comparative biology and taxonomic classification.</title>
        <authorList>
            <person name="Goeker M."/>
        </authorList>
    </citation>
    <scope>NUCLEOTIDE SEQUENCE [LARGE SCALE GENOMIC DNA]</scope>
    <source>
        <strain evidence="2 3">DSM 15730</strain>
    </source>
</reference>
<dbReference type="Proteomes" id="UP000523087">
    <property type="component" value="Unassembled WGS sequence"/>
</dbReference>
<evidence type="ECO:0000256" key="1">
    <source>
        <dbReference type="SAM" id="MobiDB-lite"/>
    </source>
</evidence>
<organism evidence="2 3">
    <name type="scientific">Thermaerobacillus caldiproteolyticus</name>
    <dbReference type="NCBI Taxonomy" id="247480"/>
    <lineage>
        <taxon>Bacteria</taxon>
        <taxon>Bacillati</taxon>
        <taxon>Bacillota</taxon>
        <taxon>Bacilli</taxon>
        <taxon>Bacillales</taxon>
        <taxon>Anoxybacillaceae</taxon>
        <taxon>Thermaerobacillus</taxon>
    </lineage>
</organism>
<proteinExistence type="predicted"/>
<dbReference type="EMBL" id="JACDUT010000004">
    <property type="protein sequence ID" value="MBA2874918.1"/>
    <property type="molecule type" value="Genomic_DNA"/>
</dbReference>